<dbReference type="EMBL" id="CAKLDM010000001">
    <property type="protein sequence ID" value="CAH0536682.1"/>
    <property type="molecule type" value="Genomic_DNA"/>
</dbReference>
<dbReference type="Pfam" id="PF06445">
    <property type="entry name" value="GyrI-like"/>
    <property type="match status" value="1"/>
</dbReference>
<dbReference type="InterPro" id="IPR010499">
    <property type="entry name" value="AraC_E-bd"/>
</dbReference>
<dbReference type="PROSITE" id="PS01124">
    <property type="entry name" value="HTH_ARAC_FAMILY_2"/>
    <property type="match status" value="1"/>
</dbReference>
<protein>
    <submittedName>
        <fullName evidence="5">HTH-type transcriptional activator RhaS</fullName>
    </submittedName>
</protein>
<keyword evidence="1" id="KW-0805">Transcription regulation</keyword>
<gene>
    <name evidence="5" type="primary">rhaS_2</name>
    <name evidence="5" type="ORF">VMF7928_00627</name>
</gene>
<dbReference type="SMART" id="SM00342">
    <property type="entry name" value="HTH_ARAC"/>
    <property type="match status" value="1"/>
</dbReference>
<keyword evidence="6" id="KW-1185">Reference proteome</keyword>
<dbReference type="PANTHER" id="PTHR47504:SF5">
    <property type="entry name" value="RIGHT ORIGIN-BINDING PROTEIN"/>
    <property type="match status" value="1"/>
</dbReference>
<proteinExistence type="predicted"/>
<dbReference type="InterPro" id="IPR020449">
    <property type="entry name" value="Tscrpt_reg_AraC-type_HTH"/>
</dbReference>
<dbReference type="Gene3D" id="3.20.80.10">
    <property type="entry name" value="Regulatory factor, effector binding domain"/>
    <property type="match status" value="1"/>
</dbReference>
<evidence type="ECO:0000256" key="3">
    <source>
        <dbReference type="ARBA" id="ARBA00023163"/>
    </source>
</evidence>
<evidence type="ECO:0000256" key="2">
    <source>
        <dbReference type="ARBA" id="ARBA00023125"/>
    </source>
</evidence>
<dbReference type="InterPro" id="IPR009057">
    <property type="entry name" value="Homeodomain-like_sf"/>
</dbReference>
<dbReference type="PRINTS" id="PR00032">
    <property type="entry name" value="HTHARAC"/>
</dbReference>
<dbReference type="SMART" id="SM00871">
    <property type="entry name" value="AraC_E_bind"/>
    <property type="match status" value="1"/>
</dbReference>
<reference evidence="5" key="1">
    <citation type="submission" date="2021-11" db="EMBL/GenBank/DDBJ databases">
        <authorList>
            <person name="Rodrigo-Torres L."/>
            <person name="Arahal R. D."/>
            <person name="Lucena T."/>
        </authorList>
    </citation>
    <scope>NUCLEOTIDE SEQUENCE</scope>
    <source>
        <strain evidence="5">CECT 7928</strain>
    </source>
</reference>
<dbReference type="RefSeq" id="WP_237360024.1">
    <property type="nucleotide sequence ID" value="NZ_CAKLDM010000001.1"/>
</dbReference>
<evidence type="ECO:0000256" key="1">
    <source>
        <dbReference type="ARBA" id="ARBA00023015"/>
    </source>
</evidence>
<evidence type="ECO:0000313" key="5">
    <source>
        <dbReference type="EMBL" id="CAH0536682.1"/>
    </source>
</evidence>
<dbReference type="InterPro" id="IPR050959">
    <property type="entry name" value="MarA-like"/>
</dbReference>
<dbReference type="PANTHER" id="PTHR47504">
    <property type="entry name" value="RIGHT ORIGIN-BINDING PROTEIN"/>
    <property type="match status" value="1"/>
</dbReference>
<keyword evidence="2" id="KW-0238">DNA-binding</keyword>
<dbReference type="InterPro" id="IPR018062">
    <property type="entry name" value="HTH_AraC-typ_CS"/>
</dbReference>
<dbReference type="Gene3D" id="1.10.10.60">
    <property type="entry name" value="Homeodomain-like"/>
    <property type="match status" value="2"/>
</dbReference>
<dbReference type="SUPFAM" id="SSF46689">
    <property type="entry name" value="Homeodomain-like"/>
    <property type="match status" value="2"/>
</dbReference>
<keyword evidence="3" id="KW-0804">Transcription</keyword>
<dbReference type="InterPro" id="IPR018060">
    <property type="entry name" value="HTH_AraC"/>
</dbReference>
<evidence type="ECO:0000313" key="6">
    <source>
        <dbReference type="Proteomes" id="UP000838748"/>
    </source>
</evidence>
<dbReference type="InterPro" id="IPR029442">
    <property type="entry name" value="GyrI-like"/>
</dbReference>
<dbReference type="InterPro" id="IPR011256">
    <property type="entry name" value="Reg_factor_effector_dom_sf"/>
</dbReference>
<dbReference type="Proteomes" id="UP000838748">
    <property type="component" value="Unassembled WGS sequence"/>
</dbReference>
<dbReference type="Pfam" id="PF12833">
    <property type="entry name" value="HTH_18"/>
    <property type="match status" value="1"/>
</dbReference>
<sequence length="283" mass="32642">MERIFNSIDFIEKNIFQSIDVHAIAKASHYSTYHFSRIFRALVGDTPKEYLRKRRLTIAADRLINSNVSILDIALDCQFESHEAFTRAFKKQFNLTPDRYRSQGKLSRIVSREQFSPDMLNHLQHSLSMEPRILVRPETRVVGVAKRYTEDDLDLNTLWSAFRPYLGQIKGRIGEEAFGVYEEYVETGDNVGFSYICSVAVQNDAPVPDGMISRIIPASTYAVFTHKADASLLPETLKYIWGSWLPKSRYEYSESPDFELYIPKMVDGEIERSLSIHIPIKDK</sequence>
<organism evidence="5 6">
    <name type="scientific">Vibrio marisflavi CECT 7928</name>
    <dbReference type="NCBI Taxonomy" id="634439"/>
    <lineage>
        <taxon>Bacteria</taxon>
        <taxon>Pseudomonadati</taxon>
        <taxon>Pseudomonadota</taxon>
        <taxon>Gammaproteobacteria</taxon>
        <taxon>Vibrionales</taxon>
        <taxon>Vibrionaceae</taxon>
        <taxon>Vibrio</taxon>
    </lineage>
</organism>
<dbReference type="SUPFAM" id="SSF55136">
    <property type="entry name" value="Probable bacterial effector-binding domain"/>
    <property type="match status" value="1"/>
</dbReference>
<evidence type="ECO:0000259" key="4">
    <source>
        <dbReference type="PROSITE" id="PS01124"/>
    </source>
</evidence>
<dbReference type="PROSITE" id="PS00041">
    <property type="entry name" value="HTH_ARAC_FAMILY_1"/>
    <property type="match status" value="1"/>
</dbReference>
<feature type="domain" description="HTH araC/xylS-type" evidence="4">
    <location>
        <begin position="5"/>
        <end position="103"/>
    </location>
</feature>
<accession>A0ABN8E420</accession>
<name>A0ABN8E420_9VIBR</name>
<comment type="caution">
    <text evidence="5">The sequence shown here is derived from an EMBL/GenBank/DDBJ whole genome shotgun (WGS) entry which is preliminary data.</text>
</comment>